<accession>M3TBU8</accession>
<evidence type="ECO:0000256" key="5">
    <source>
        <dbReference type="ARBA" id="ARBA00022741"/>
    </source>
</evidence>
<reference evidence="12 13" key="1">
    <citation type="submission" date="2013-02" db="EMBL/GenBank/DDBJ databases">
        <title>Whole genome shotgun sequence of Gordonia malaquae NBRC 108250.</title>
        <authorList>
            <person name="Yoshida I."/>
            <person name="Hosoyama A."/>
            <person name="Tsuchikane K."/>
            <person name="Ando Y."/>
            <person name="Baba S."/>
            <person name="Ohji S."/>
            <person name="Hamada M."/>
            <person name="Tamura T."/>
            <person name="Yamazoe A."/>
            <person name="Yamazaki S."/>
            <person name="Fujita N."/>
        </authorList>
    </citation>
    <scope>NUCLEOTIDE SEQUENCE [LARGE SCALE GENOMIC DNA]</scope>
    <source>
        <strain evidence="12 13">NBRC 108250</strain>
    </source>
</reference>
<organism evidence="12 13">
    <name type="scientific">Gordonia malaquae NBRC 108250</name>
    <dbReference type="NCBI Taxonomy" id="1223542"/>
    <lineage>
        <taxon>Bacteria</taxon>
        <taxon>Bacillati</taxon>
        <taxon>Actinomycetota</taxon>
        <taxon>Actinomycetes</taxon>
        <taxon>Mycobacteriales</taxon>
        <taxon>Gordoniaceae</taxon>
        <taxon>Gordonia</taxon>
    </lineage>
</organism>
<dbReference type="eggNOG" id="COG4585">
    <property type="taxonomic scope" value="Bacteria"/>
</dbReference>
<name>M3TBU8_GORML</name>
<evidence type="ECO:0000256" key="2">
    <source>
        <dbReference type="ARBA" id="ARBA00012438"/>
    </source>
</evidence>
<keyword evidence="8" id="KW-0902">Two-component regulatory system</keyword>
<keyword evidence="9" id="KW-0812">Transmembrane</keyword>
<evidence type="ECO:0000256" key="7">
    <source>
        <dbReference type="ARBA" id="ARBA00022840"/>
    </source>
</evidence>
<dbReference type="AlphaFoldDB" id="M3TBU8"/>
<dbReference type="GO" id="GO:0016020">
    <property type="term" value="C:membrane"/>
    <property type="evidence" value="ECO:0007669"/>
    <property type="project" value="InterPro"/>
</dbReference>
<feature type="domain" description="Putative sensor" evidence="11">
    <location>
        <begin position="12"/>
        <end position="184"/>
    </location>
</feature>
<feature type="transmembrane region" description="Helical" evidence="9">
    <location>
        <begin position="155"/>
        <end position="180"/>
    </location>
</feature>
<feature type="domain" description="Signal transduction histidine kinase subgroup 3 dimerisation and phosphoacceptor" evidence="10">
    <location>
        <begin position="216"/>
        <end position="283"/>
    </location>
</feature>
<protein>
    <recommendedName>
        <fullName evidence="2">histidine kinase</fullName>
        <ecNumber evidence="2">2.7.13.3</ecNumber>
    </recommendedName>
</protein>
<proteinExistence type="predicted"/>
<dbReference type="EC" id="2.7.13.3" evidence="2"/>
<evidence type="ECO:0000256" key="4">
    <source>
        <dbReference type="ARBA" id="ARBA00022679"/>
    </source>
</evidence>
<dbReference type="OrthoDB" id="5242012at2"/>
<dbReference type="SUPFAM" id="SSF55874">
    <property type="entry name" value="ATPase domain of HSP90 chaperone/DNA topoisomerase II/histidine kinase"/>
    <property type="match status" value="1"/>
</dbReference>
<feature type="transmembrane region" description="Helical" evidence="9">
    <location>
        <begin position="7"/>
        <end position="28"/>
    </location>
</feature>
<feature type="transmembrane region" description="Helical" evidence="9">
    <location>
        <begin position="34"/>
        <end position="55"/>
    </location>
</feature>
<evidence type="ECO:0000256" key="6">
    <source>
        <dbReference type="ARBA" id="ARBA00022777"/>
    </source>
</evidence>
<dbReference type="Gene3D" id="3.30.565.10">
    <property type="entry name" value="Histidine kinase-like ATPase, C-terminal domain"/>
    <property type="match status" value="1"/>
</dbReference>
<dbReference type="GO" id="GO:0005524">
    <property type="term" value="F:ATP binding"/>
    <property type="evidence" value="ECO:0007669"/>
    <property type="project" value="UniProtKB-KW"/>
</dbReference>
<dbReference type="EMBL" id="BAOP01000005">
    <property type="protein sequence ID" value="GAC78871.1"/>
    <property type="molecule type" value="Genomic_DNA"/>
</dbReference>
<keyword evidence="7" id="KW-0067">ATP-binding</keyword>
<gene>
    <name evidence="12" type="ORF">GM1_005_00540</name>
</gene>
<dbReference type="Pfam" id="PF07730">
    <property type="entry name" value="HisKA_3"/>
    <property type="match status" value="1"/>
</dbReference>
<keyword evidence="9" id="KW-1133">Transmembrane helix</keyword>
<evidence type="ECO:0000256" key="3">
    <source>
        <dbReference type="ARBA" id="ARBA00022553"/>
    </source>
</evidence>
<dbReference type="PANTHER" id="PTHR24421">
    <property type="entry name" value="NITRATE/NITRITE SENSOR PROTEIN NARX-RELATED"/>
    <property type="match status" value="1"/>
</dbReference>
<evidence type="ECO:0000313" key="13">
    <source>
        <dbReference type="Proteomes" id="UP000035009"/>
    </source>
</evidence>
<keyword evidence="9" id="KW-0472">Membrane</keyword>
<dbReference type="InterPro" id="IPR025828">
    <property type="entry name" value="Put_sensor_dom"/>
</dbReference>
<feature type="transmembrane region" description="Helical" evidence="9">
    <location>
        <begin position="107"/>
        <end position="135"/>
    </location>
</feature>
<keyword evidence="4" id="KW-0808">Transferase</keyword>
<dbReference type="Gene3D" id="1.20.5.1930">
    <property type="match status" value="1"/>
</dbReference>
<dbReference type="Proteomes" id="UP000035009">
    <property type="component" value="Unassembled WGS sequence"/>
</dbReference>
<comment type="catalytic activity">
    <reaction evidence="1">
        <text>ATP + protein L-histidine = ADP + protein N-phospho-L-histidine.</text>
        <dbReference type="EC" id="2.7.13.3"/>
    </reaction>
</comment>
<evidence type="ECO:0000313" key="12">
    <source>
        <dbReference type="EMBL" id="GAC78871.1"/>
    </source>
</evidence>
<evidence type="ECO:0000256" key="8">
    <source>
        <dbReference type="ARBA" id="ARBA00023012"/>
    </source>
</evidence>
<keyword evidence="13" id="KW-1185">Reference proteome</keyword>
<evidence type="ECO:0000256" key="1">
    <source>
        <dbReference type="ARBA" id="ARBA00000085"/>
    </source>
</evidence>
<sequence length="408" mass="43340">MRSWWTALRFVVGETVAAVGSTAIGMVFLLVSPLMLFTGGWIIVPALAGVLHRWAGRAQARSRAFLGRPQTPDRPPAAVSVTRRERLSAALTLTTGRELWWLVLHGLPALLIGLITVAVPLGVVSSLSVLIRWQYAPEGEPLIGPFTVTSWAQAAWAPVVALGYGLLAWWLVPAVAAMFARTTDRTLTPSHRSELSARVDSLTLSRAAALDAHTTELRRIERDLHDGAQNRLVGVVMMLGLAKRALDSGDPAAVDYVERAQQAASDALSGLRSTVHDIYPPVLADLGLSGALSAVAGRSAVPCDLRADDIPRVPAAVEAAVYFVVAESLNNVAKYSNATHAQICLTHDRPTDRLVVEVVDDGVGGASIRPDGGLEGITRRVQAFEGTMTLSSPVGGPTVVRTELPCGS</sequence>
<dbReference type="InterPro" id="IPR011712">
    <property type="entry name" value="Sig_transdc_His_kin_sub3_dim/P"/>
</dbReference>
<dbReference type="InterPro" id="IPR050482">
    <property type="entry name" value="Sensor_HK_TwoCompSys"/>
</dbReference>
<dbReference type="InterPro" id="IPR036890">
    <property type="entry name" value="HATPase_C_sf"/>
</dbReference>
<keyword evidence="3" id="KW-0597">Phosphoprotein</keyword>
<keyword evidence="6 12" id="KW-0418">Kinase</keyword>
<evidence type="ECO:0000259" key="10">
    <source>
        <dbReference type="Pfam" id="PF07730"/>
    </source>
</evidence>
<evidence type="ECO:0000259" key="11">
    <source>
        <dbReference type="Pfam" id="PF13796"/>
    </source>
</evidence>
<evidence type="ECO:0000256" key="9">
    <source>
        <dbReference type="SAM" id="Phobius"/>
    </source>
</evidence>
<dbReference type="GO" id="GO:0000155">
    <property type="term" value="F:phosphorelay sensor kinase activity"/>
    <property type="evidence" value="ECO:0007669"/>
    <property type="project" value="InterPro"/>
</dbReference>
<dbReference type="Pfam" id="PF13796">
    <property type="entry name" value="Sensor"/>
    <property type="match status" value="1"/>
</dbReference>
<dbReference type="PANTHER" id="PTHR24421:SF10">
    <property type="entry name" value="NITRATE_NITRITE SENSOR PROTEIN NARQ"/>
    <property type="match status" value="1"/>
</dbReference>
<comment type="caution">
    <text evidence="12">The sequence shown here is derived from an EMBL/GenBank/DDBJ whole genome shotgun (WGS) entry which is preliminary data.</text>
</comment>
<dbReference type="STRING" id="410332.SAMN04488550_0382"/>
<dbReference type="GO" id="GO:0046983">
    <property type="term" value="F:protein dimerization activity"/>
    <property type="evidence" value="ECO:0007669"/>
    <property type="project" value="InterPro"/>
</dbReference>
<keyword evidence="5" id="KW-0547">Nucleotide-binding</keyword>